<gene>
    <name evidence="1" type="ORF">AALO17_18770</name>
</gene>
<protein>
    <submittedName>
        <fullName evidence="1">Uncharacterized protein</fullName>
    </submittedName>
</protein>
<dbReference type="STRING" id="1702221.AALO17_18770"/>
<organism evidence="1 2">
    <name type="scientific">Faecalibaculum rodentium</name>
    <dbReference type="NCBI Taxonomy" id="1702221"/>
    <lineage>
        <taxon>Bacteria</taxon>
        <taxon>Bacillati</taxon>
        <taxon>Bacillota</taxon>
        <taxon>Erysipelotrichia</taxon>
        <taxon>Erysipelotrichales</taxon>
        <taxon>Erysipelotrichaceae</taxon>
        <taxon>Faecalibaculum</taxon>
    </lineage>
</organism>
<dbReference type="EMBL" id="CP011391">
    <property type="protein sequence ID" value="AMK55011.1"/>
    <property type="molecule type" value="Genomic_DNA"/>
</dbReference>
<accession>A0A140DWI4</accession>
<name>A0A140DWI4_9FIRM</name>
<evidence type="ECO:0000313" key="1">
    <source>
        <dbReference type="EMBL" id="AMK55011.1"/>
    </source>
</evidence>
<dbReference type="AlphaFoldDB" id="A0A140DWI4"/>
<sequence>MGTRIQLMVSGSVRYCDSWSVQLNRTLRNPFVRQRKTAVCEDSCCRPFNSPTVMDRNVTGLSAGLH</sequence>
<dbReference type="Proteomes" id="UP000069771">
    <property type="component" value="Chromosome"/>
</dbReference>
<proteinExistence type="predicted"/>
<keyword evidence="2" id="KW-1185">Reference proteome</keyword>
<reference evidence="1 2" key="1">
    <citation type="journal article" date="2016" name="Gut Pathog.">
        <title>Whole genome sequencing of "Faecalibaculum rodentium" ALO17, isolated from C57BL/6J laboratory mouse feces.</title>
        <authorList>
            <person name="Lim S."/>
            <person name="Chang D.H."/>
            <person name="Ahn S."/>
            <person name="Kim B.C."/>
        </authorList>
    </citation>
    <scope>NUCLEOTIDE SEQUENCE [LARGE SCALE GENOMIC DNA]</scope>
    <source>
        <strain evidence="1 2">Alo17</strain>
    </source>
</reference>
<evidence type="ECO:0000313" key="2">
    <source>
        <dbReference type="Proteomes" id="UP000069771"/>
    </source>
</evidence>
<dbReference type="KEGG" id="fro:AALO17_18770"/>